<feature type="transmembrane region" description="Helical" evidence="7">
    <location>
        <begin position="404"/>
        <end position="423"/>
    </location>
</feature>
<evidence type="ECO:0000256" key="2">
    <source>
        <dbReference type="ARBA" id="ARBA00007520"/>
    </source>
</evidence>
<feature type="transmembrane region" description="Helical" evidence="7">
    <location>
        <begin position="153"/>
        <end position="172"/>
    </location>
</feature>
<dbReference type="Pfam" id="PF07690">
    <property type="entry name" value="MFS_1"/>
    <property type="match status" value="1"/>
</dbReference>
<evidence type="ECO:0000256" key="4">
    <source>
        <dbReference type="ARBA" id="ARBA00022692"/>
    </source>
</evidence>
<feature type="transmembrane region" description="Helical" evidence="7">
    <location>
        <begin position="210"/>
        <end position="228"/>
    </location>
</feature>
<name>A0A6G1KQP1_9PLEO</name>
<feature type="transmembrane region" description="Helical" evidence="7">
    <location>
        <begin position="348"/>
        <end position="372"/>
    </location>
</feature>
<dbReference type="Gene3D" id="1.20.1720.10">
    <property type="entry name" value="Multidrug resistance protein D"/>
    <property type="match status" value="1"/>
</dbReference>
<dbReference type="GO" id="GO:0005886">
    <property type="term" value="C:plasma membrane"/>
    <property type="evidence" value="ECO:0007669"/>
    <property type="project" value="UniProtKB-SubCell"/>
</dbReference>
<feature type="transmembrane region" description="Helical" evidence="7">
    <location>
        <begin position="381"/>
        <end position="398"/>
    </location>
</feature>
<evidence type="ECO:0000256" key="5">
    <source>
        <dbReference type="ARBA" id="ARBA00022989"/>
    </source>
</evidence>
<dbReference type="FunFam" id="1.20.1720.10:FF:000014">
    <property type="entry name" value="MFS drug transporter, putative"/>
    <property type="match status" value="1"/>
</dbReference>
<feature type="transmembrane region" description="Helical" evidence="7">
    <location>
        <begin position="249"/>
        <end position="271"/>
    </location>
</feature>
<protein>
    <submittedName>
        <fullName evidence="9">MFS transporter-like protein</fullName>
    </submittedName>
</protein>
<dbReference type="CDD" id="cd17502">
    <property type="entry name" value="MFS_Azr1_MDR_like"/>
    <property type="match status" value="1"/>
</dbReference>
<reference evidence="9" key="1">
    <citation type="journal article" date="2020" name="Stud. Mycol.">
        <title>101 Dothideomycetes genomes: a test case for predicting lifestyles and emergence of pathogens.</title>
        <authorList>
            <person name="Haridas S."/>
            <person name="Albert R."/>
            <person name="Binder M."/>
            <person name="Bloem J."/>
            <person name="Labutti K."/>
            <person name="Salamov A."/>
            <person name="Andreopoulos B."/>
            <person name="Baker S."/>
            <person name="Barry K."/>
            <person name="Bills G."/>
            <person name="Bluhm B."/>
            <person name="Cannon C."/>
            <person name="Castanera R."/>
            <person name="Culley D."/>
            <person name="Daum C."/>
            <person name="Ezra D."/>
            <person name="Gonzalez J."/>
            <person name="Henrissat B."/>
            <person name="Kuo A."/>
            <person name="Liang C."/>
            <person name="Lipzen A."/>
            <person name="Lutzoni F."/>
            <person name="Magnuson J."/>
            <person name="Mondo S."/>
            <person name="Nolan M."/>
            <person name="Ohm R."/>
            <person name="Pangilinan J."/>
            <person name="Park H.-J."/>
            <person name="Ramirez L."/>
            <person name="Alfaro M."/>
            <person name="Sun H."/>
            <person name="Tritt A."/>
            <person name="Yoshinaga Y."/>
            <person name="Zwiers L.-H."/>
            <person name="Turgeon B."/>
            <person name="Goodwin S."/>
            <person name="Spatafora J."/>
            <person name="Crous P."/>
            <person name="Grigoriev I."/>
        </authorList>
    </citation>
    <scope>NUCLEOTIDE SEQUENCE</scope>
    <source>
        <strain evidence="9">CBS 279.74</strain>
    </source>
</reference>
<dbReference type="Proteomes" id="UP000799428">
    <property type="component" value="Unassembled WGS sequence"/>
</dbReference>
<dbReference type="PRINTS" id="PR01036">
    <property type="entry name" value="TCRTETB"/>
</dbReference>
<evidence type="ECO:0000256" key="1">
    <source>
        <dbReference type="ARBA" id="ARBA00004651"/>
    </source>
</evidence>
<evidence type="ECO:0000259" key="8">
    <source>
        <dbReference type="PROSITE" id="PS50850"/>
    </source>
</evidence>
<feature type="domain" description="Major facilitator superfamily (MFS) profile" evidence="8">
    <location>
        <begin position="55"/>
        <end position="547"/>
    </location>
</feature>
<feature type="transmembrane region" description="Helical" evidence="7">
    <location>
        <begin position="89"/>
        <end position="108"/>
    </location>
</feature>
<dbReference type="InterPro" id="IPR011701">
    <property type="entry name" value="MFS"/>
</dbReference>
<organism evidence="9 10">
    <name type="scientific">Pleomassaria siparia CBS 279.74</name>
    <dbReference type="NCBI Taxonomy" id="1314801"/>
    <lineage>
        <taxon>Eukaryota</taxon>
        <taxon>Fungi</taxon>
        <taxon>Dikarya</taxon>
        <taxon>Ascomycota</taxon>
        <taxon>Pezizomycotina</taxon>
        <taxon>Dothideomycetes</taxon>
        <taxon>Pleosporomycetidae</taxon>
        <taxon>Pleosporales</taxon>
        <taxon>Pleomassariaceae</taxon>
        <taxon>Pleomassaria</taxon>
    </lineage>
</organism>
<dbReference type="InterPro" id="IPR020846">
    <property type="entry name" value="MFS_dom"/>
</dbReference>
<feature type="transmembrane region" description="Helical" evidence="7">
    <location>
        <begin position="315"/>
        <end position="336"/>
    </location>
</feature>
<feature type="transmembrane region" description="Helical" evidence="7">
    <location>
        <begin position="52"/>
        <end position="77"/>
    </location>
</feature>
<evidence type="ECO:0000313" key="10">
    <source>
        <dbReference type="Proteomes" id="UP000799428"/>
    </source>
</evidence>
<dbReference type="AlphaFoldDB" id="A0A6G1KQP1"/>
<dbReference type="PANTHER" id="PTHR23501:SF158">
    <property type="entry name" value="TRANSPORTER, PUTATIVE (AFU_ORTHOLOGUE AFUA_5G14490)-RELATED"/>
    <property type="match status" value="1"/>
</dbReference>
<evidence type="ECO:0000256" key="7">
    <source>
        <dbReference type="SAM" id="Phobius"/>
    </source>
</evidence>
<evidence type="ECO:0000313" key="9">
    <source>
        <dbReference type="EMBL" id="KAF2714711.1"/>
    </source>
</evidence>
<dbReference type="SUPFAM" id="SSF103473">
    <property type="entry name" value="MFS general substrate transporter"/>
    <property type="match status" value="1"/>
</dbReference>
<comment type="similarity">
    <text evidence="2">Belongs to the major facilitator superfamily. TCR/Tet family.</text>
</comment>
<keyword evidence="6 7" id="KW-0472">Membrane</keyword>
<dbReference type="InterPro" id="IPR036259">
    <property type="entry name" value="MFS_trans_sf"/>
</dbReference>
<feature type="transmembrane region" description="Helical" evidence="7">
    <location>
        <begin position="525"/>
        <end position="544"/>
    </location>
</feature>
<feature type="transmembrane region" description="Helical" evidence="7">
    <location>
        <begin position="184"/>
        <end position="204"/>
    </location>
</feature>
<evidence type="ECO:0000256" key="6">
    <source>
        <dbReference type="ARBA" id="ARBA00023136"/>
    </source>
</evidence>
<dbReference type="PANTHER" id="PTHR23501">
    <property type="entry name" value="MAJOR FACILITATOR SUPERFAMILY"/>
    <property type="match status" value="1"/>
</dbReference>
<evidence type="ECO:0000256" key="3">
    <source>
        <dbReference type="ARBA" id="ARBA00022475"/>
    </source>
</evidence>
<keyword evidence="3" id="KW-1003">Cell membrane</keyword>
<dbReference type="OrthoDB" id="10021397at2759"/>
<keyword evidence="4 7" id="KW-0812">Transmembrane</keyword>
<dbReference type="Gene3D" id="1.20.1250.20">
    <property type="entry name" value="MFS general substrate transporter like domains"/>
    <property type="match status" value="1"/>
</dbReference>
<sequence>MIISPANHSLPNPGIPIILQSDIDNKNARQNLPIQESPSDETEGTGRNKWRLGAILVALFLSLFVAALDATIVSTAAPTISNDLNSATGYTWIGGAYLLANAASGPIWAKLSDIWGRKLIILLALAVFAASSTVCATSKTMEELIIGRSFQGAAGGGLILLVHVCISDLFSMRQRSLLMGLTEGIWALAGGVGPIMGGVFASLVSWRWCFYINLPIAGLAFGLIILCLDIKHEYTSFFDGVKAMDWWGILTFLGFTLMVLLGLDFGGVIFAWDSAKVVALLVVGGLMIFAFVYSETRVAKYPLIPMELFRTKTNIAVFSVTFCHGFVFIGAEYYMPLYLQAVLQATPLISGFMLLPFIVTSASTGIAGGVIIHRTGRFRELIWAGTILLCLGFGLFVACDAFTSKAQVIGCLVIGGIGSGFLFEPPLIAIQSNVLQKDVATATSTLSFIRNMALTFSVIIAGTVFQNSMDTQASHLSAAGLPKDVLVLMSGKNAAANVALGHTLENPAWRLAIMESISWAIRNMWIMYTAMAFAGVVASIFVSASHLSTDHIETVTGLVKEKKIPNVENV</sequence>
<feature type="transmembrane region" description="Helical" evidence="7">
    <location>
        <begin position="277"/>
        <end position="294"/>
    </location>
</feature>
<dbReference type="EMBL" id="MU005764">
    <property type="protein sequence ID" value="KAF2714711.1"/>
    <property type="molecule type" value="Genomic_DNA"/>
</dbReference>
<gene>
    <name evidence="9" type="ORF">K504DRAFT_420766</name>
</gene>
<proteinExistence type="inferred from homology"/>
<comment type="subcellular location">
    <subcellularLocation>
        <location evidence="1">Cell membrane</location>
        <topology evidence="1">Multi-pass membrane protein</topology>
    </subcellularLocation>
</comment>
<dbReference type="PROSITE" id="PS50850">
    <property type="entry name" value="MFS"/>
    <property type="match status" value="1"/>
</dbReference>
<accession>A0A6G1KQP1</accession>
<dbReference type="GO" id="GO:0022857">
    <property type="term" value="F:transmembrane transporter activity"/>
    <property type="evidence" value="ECO:0007669"/>
    <property type="project" value="InterPro"/>
</dbReference>
<feature type="transmembrane region" description="Helical" evidence="7">
    <location>
        <begin position="120"/>
        <end position="141"/>
    </location>
</feature>
<keyword evidence="5 7" id="KW-1133">Transmembrane helix</keyword>
<keyword evidence="10" id="KW-1185">Reference proteome</keyword>